<evidence type="ECO:0000313" key="2">
    <source>
        <dbReference type="Proteomes" id="UP000054549"/>
    </source>
</evidence>
<proteinExistence type="predicted"/>
<sequence>MLRRSQLRGLDSKEGRTRLIASLFADDTTVFLHKSDSFKNLQNLLACWCKASGARFNITKTVVIPLGNKAYREKLIRSRQLNPTATPIPGEVHIAGETEPTRILGTFVGYNIPQINIWTPILEKIDLNLERWNQGHPTQDGKRLIVGMEVGGRTQYLTRVQGMPSEIEDAINKRISKFMWGETKAPPVNMATLTNSIASGDKNCYSRRIHNV</sequence>
<dbReference type="InParanoid" id="A0A0C2WEV0"/>
<organism evidence="1 2">
    <name type="scientific">Amanita muscaria (strain Koide BX008)</name>
    <dbReference type="NCBI Taxonomy" id="946122"/>
    <lineage>
        <taxon>Eukaryota</taxon>
        <taxon>Fungi</taxon>
        <taxon>Dikarya</taxon>
        <taxon>Basidiomycota</taxon>
        <taxon>Agaricomycotina</taxon>
        <taxon>Agaricomycetes</taxon>
        <taxon>Agaricomycetidae</taxon>
        <taxon>Agaricales</taxon>
        <taxon>Pluteineae</taxon>
        <taxon>Amanitaceae</taxon>
        <taxon>Amanita</taxon>
    </lineage>
</organism>
<accession>A0A0C2WEV0</accession>
<evidence type="ECO:0000313" key="1">
    <source>
        <dbReference type="EMBL" id="KIL54613.1"/>
    </source>
</evidence>
<dbReference type="OrthoDB" id="2205812at2759"/>
<dbReference type="EMBL" id="KN818685">
    <property type="protein sequence ID" value="KIL54613.1"/>
    <property type="molecule type" value="Genomic_DNA"/>
</dbReference>
<gene>
    <name evidence="1" type="ORF">M378DRAFT_1052860</name>
</gene>
<dbReference type="HOGENOM" id="CLU_077575_1_0_1"/>
<keyword evidence="2" id="KW-1185">Reference proteome</keyword>
<evidence type="ECO:0008006" key="3">
    <source>
        <dbReference type="Google" id="ProtNLM"/>
    </source>
</evidence>
<name>A0A0C2WEV0_AMAMK</name>
<protein>
    <recommendedName>
        <fullName evidence="3">Reverse transcriptase domain-containing protein</fullName>
    </recommendedName>
</protein>
<dbReference type="Proteomes" id="UP000054549">
    <property type="component" value="Unassembled WGS sequence"/>
</dbReference>
<dbReference type="AlphaFoldDB" id="A0A0C2WEV0"/>
<reference evidence="1 2" key="1">
    <citation type="submission" date="2014-04" db="EMBL/GenBank/DDBJ databases">
        <title>Evolutionary Origins and Diversification of the Mycorrhizal Mutualists.</title>
        <authorList>
            <consortium name="DOE Joint Genome Institute"/>
            <consortium name="Mycorrhizal Genomics Consortium"/>
            <person name="Kohler A."/>
            <person name="Kuo A."/>
            <person name="Nagy L.G."/>
            <person name="Floudas D."/>
            <person name="Copeland A."/>
            <person name="Barry K.W."/>
            <person name="Cichocki N."/>
            <person name="Veneault-Fourrey C."/>
            <person name="LaButti K."/>
            <person name="Lindquist E.A."/>
            <person name="Lipzen A."/>
            <person name="Lundell T."/>
            <person name="Morin E."/>
            <person name="Murat C."/>
            <person name="Riley R."/>
            <person name="Ohm R."/>
            <person name="Sun H."/>
            <person name="Tunlid A."/>
            <person name="Henrissat B."/>
            <person name="Grigoriev I.V."/>
            <person name="Hibbett D.S."/>
            <person name="Martin F."/>
        </authorList>
    </citation>
    <scope>NUCLEOTIDE SEQUENCE [LARGE SCALE GENOMIC DNA]</scope>
    <source>
        <strain evidence="1 2">Koide BX008</strain>
    </source>
</reference>
<dbReference type="STRING" id="946122.A0A0C2WEV0"/>